<feature type="transmembrane region" description="Helical" evidence="8">
    <location>
        <begin position="370"/>
        <end position="397"/>
    </location>
</feature>
<dbReference type="InterPro" id="IPR003392">
    <property type="entry name" value="PTHD_SSD"/>
</dbReference>
<dbReference type="PANTHER" id="PTHR10796:SF95">
    <property type="entry name" value="SSD DOMAIN-CONTAINING PROTEIN"/>
    <property type="match status" value="1"/>
</dbReference>
<evidence type="ECO:0000256" key="7">
    <source>
        <dbReference type="ARBA" id="ARBA00023180"/>
    </source>
</evidence>
<dbReference type="GO" id="GO:0018996">
    <property type="term" value="P:molting cycle, collagen and cuticulin-based cuticle"/>
    <property type="evidence" value="ECO:0007669"/>
    <property type="project" value="TreeGrafter"/>
</dbReference>
<feature type="domain" description="SSD" evidence="9">
    <location>
        <begin position="270"/>
        <end position="431"/>
    </location>
</feature>
<feature type="transmembrane region" description="Helical" evidence="8">
    <location>
        <begin position="712"/>
        <end position="734"/>
    </location>
</feature>
<evidence type="ECO:0000313" key="10">
    <source>
        <dbReference type="Proteomes" id="UP000025227"/>
    </source>
</evidence>
<dbReference type="OMA" id="TFHYHRT"/>
<feature type="transmembrane region" description="Helical" evidence="8">
    <location>
        <begin position="266"/>
        <end position="288"/>
    </location>
</feature>
<evidence type="ECO:0000256" key="2">
    <source>
        <dbReference type="ARBA" id="ARBA00005585"/>
    </source>
</evidence>
<keyword evidence="4 8" id="KW-0812">Transmembrane</keyword>
<evidence type="ECO:0000256" key="6">
    <source>
        <dbReference type="ARBA" id="ARBA00023136"/>
    </source>
</evidence>
<evidence type="ECO:0000313" key="11">
    <source>
        <dbReference type="WBParaSite" id="HCON_00130680-00001"/>
    </source>
</evidence>
<dbReference type="GO" id="GO:0030659">
    <property type="term" value="C:cytoplasmic vesicle membrane"/>
    <property type="evidence" value="ECO:0007669"/>
    <property type="project" value="TreeGrafter"/>
</dbReference>
<feature type="transmembrane region" description="Helical" evidence="8">
    <location>
        <begin position="785"/>
        <end position="807"/>
    </location>
</feature>
<keyword evidence="10" id="KW-1185">Reference proteome</keyword>
<reference evidence="11" key="1">
    <citation type="submission" date="2020-12" db="UniProtKB">
        <authorList>
            <consortium name="WormBaseParasite"/>
        </authorList>
    </citation>
    <scope>IDENTIFICATION</scope>
    <source>
        <strain evidence="11">MHco3</strain>
    </source>
</reference>
<evidence type="ECO:0000256" key="5">
    <source>
        <dbReference type="ARBA" id="ARBA00022989"/>
    </source>
</evidence>
<dbReference type="SUPFAM" id="SSF82866">
    <property type="entry name" value="Multidrug efflux transporter AcrB transmembrane domain"/>
    <property type="match status" value="2"/>
</dbReference>
<dbReference type="Proteomes" id="UP000025227">
    <property type="component" value="Unplaced"/>
</dbReference>
<feature type="transmembrane region" description="Helical" evidence="8">
    <location>
        <begin position="40"/>
        <end position="59"/>
    </location>
</feature>
<comment type="similarity">
    <text evidence="2">Belongs to the patched family.</text>
</comment>
<feature type="transmembrane region" description="Helical" evidence="8">
    <location>
        <begin position="740"/>
        <end position="764"/>
    </location>
</feature>
<dbReference type="InterPro" id="IPR051697">
    <property type="entry name" value="Patched_domain-protein"/>
</dbReference>
<evidence type="ECO:0000259" key="9">
    <source>
        <dbReference type="PROSITE" id="PS50156"/>
    </source>
</evidence>
<keyword evidence="3" id="KW-1003">Cell membrane</keyword>
<dbReference type="GO" id="GO:0022857">
    <property type="term" value="F:transmembrane transporter activity"/>
    <property type="evidence" value="ECO:0007669"/>
    <property type="project" value="InterPro"/>
</dbReference>
<dbReference type="Pfam" id="PF02460">
    <property type="entry name" value="Patched"/>
    <property type="match status" value="1"/>
</dbReference>
<feature type="transmembrane region" description="Helical" evidence="8">
    <location>
        <begin position="683"/>
        <end position="705"/>
    </location>
</feature>
<dbReference type="PRINTS" id="PR00702">
    <property type="entry name" value="ACRIFLAVINRP"/>
</dbReference>
<evidence type="ECO:0000256" key="1">
    <source>
        <dbReference type="ARBA" id="ARBA00004651"/>
    </source>
</evidence>
<dbReference type="FunFam" id="1.20.1640.10:FF:000013">
    <property type="entry name" value="PaTched Related family"/>
    <property type="match status" value="1"/>
</dbReference>
<dbReference type="PANTHER" id="PTHR10796">
    <property type="entry name" value="PATCHED-RELATED"/>
    <property type="match status" value="1"/>
</dbReference>
<comment type="subcellular location">
    <subcellularLocation>
        <location evidence="1">Cell membrane</location>
        <topology evidence="1">Multi-pass membrane protein</topology>
    </subcellularLocation>
</comment>
<dbReference type="PROSITE" id="PS50156">
    <property type="entry name" value="SSD"/>
    <property type="match status" value="1"/>
</dbReference>
<feature type="transmembrane region" description="Helical" evidence="8">
    <location>
        <begin position="403"/>
        <end position="432"/>
    </location>
</feature>
<protein>
    <submittedName>
        <fullName evidence="11">SSD domain-containing protein</fullName>
    </submittedName>
</protein>
<evidence type="ECO:0000256" key="4">
    <source>
        <dbReference type="ARBA" id="ARBA00022692"/>
    </source>
</evidence>
<evidence type="ECO:0000256" key="3">
    <source>
        <dbReference type="ARBA" id="ARBA00022475"/>
    </source>
</evidence>
<feature type="transmembrane region" description="Helical" evidence="8">
    <location>
        <begin position="819"/>
        <end position="845"/>
    </location>
</feature>
<dbReference type="InterPro" id="IPR001036">
    <property type="entry name" value="Acrflvin-R"/>
</dbReference>
<dbReference type="GO" id="GO:0005886">
    <property type="term" value="C:plasma membrane"/>
    <property type="evidence" value="ECO:0007669"/>
    <property type="project" value="UniProtKB-SubCell"/>
</dbReference>
<dbReference type="OrthoDB" id="6510177at2759"/>
<dbReference type="WBParaSite" id="HCON_00130680-00001">
    <property type="protein sequence ID" value="HCON_00130680-00001"/>
    <property type="gene ID" value="HCON_00130680"/>
</dbReference>
<sequence length="884" mass="101181">MVVRKMTAHATATAVVPPAFVRLLNFCFRELGLFVADYDKLVVVVVLFFTIFTSAKIAFTPQQDDIRTGYTPNGARSRSEIAVYSEYFESKGDPIMVFAIVVAKDGGSMARLEYMEEAVKQLDFVTTNVTYDGHTFFTLCSDFCQVNEPIRHFYNGLVMRNKSARIQDHFTVTFPIMNVLGKDLDLSPNFFGVRTNKTDDTVEFLRVVAYTLRANPPSNWTKYDLQAYERLVSAYFHTEMKSDLLEVYCFSLTYTSDEIVRTGLTIFPYLAVGFVVMTIFSVVTVYYSSSRMNQWSNYKIIDAIFGCICPLLATSSALGFLFWCGFRFASILFVTPFLVLAIGVDDAYLMMHSWMRFSVKDPTMTKRERVAHMLVDVGPSVTITSLTNFFAFLVGYYTPTPEIQVFCFGNAVAILFDFLYQITIFAALLSIVGDLQMRENSKSNKVRQWNDLKVEKFSFILDEYSQWLANKFTAVFLFIILCCYWFISIVGALQIEMNLTADKLVLQDSRLIKMNYYREQFILVNYTIANIFIQNPGNLNDPERLDMVNRLIESFESYPECLGANFSHYFVRDYKFYRETVELEEEKSFGITEDPADIFTQKAMQPFFSWPEFKHWNGFVKFDDHGKLYRIYATVSYHGELMGDNVFRKSLLERWRDTADSFADLNVSMFDDYAPFLDQLDSMLPATISTSICTLVCMMIVCFLFMYNLFTVLVATLSIISICIGVFGLLSFWSIDLDPISMATTIMSIGFSVDFPAHITFHYFREGMEDPDSTPARRVAKSLSAIGFPLLQCGLSTILFVLCLLFVRTYMSEVFVKTMVLVVTLGLIHGLVLVPAFLCALTSIFNEFFKNRFWGSQSSITEWFSRRDSRPSSEGKASDPPTSH</sequence>
<proteinExistence type="inferred from homology"/>
<name>A0A7I4YSX6_HAECO</name>
<evidence type="ECO:0000256" key="8">
    <source>
        <dbReference type="SAM" id="Phobius"/>
    </source>
</evidence>
<dbReference type="Gene3D" id="1.20.1640.10">
    <property type="entry name" value="Multidrug efflux transporter AcrB transmembrane domain"/>
    <property type="match status" value="2"/>
</dbReference>
<organism evidence="10 11">
    <name type="scientific">Haemonchus contortus</name>
    <name type="common">Barber pole worm</name>
    <dbReference type="NCBI Taxonomy" id="6289"/>
    <lineage>
        <taxon>Eukaryota</taxon>
        <taxon>Metazoa</taxon>
        <taxon>Ecdysozoa</taxon>
        <taxon>Nematoda</taxon>
        <taxon>Chromadorea</taxon>
        <taxon>Rhabditida</taxon>
        <taxon>Rhabditina</taxon>
        <taxon>Rhabditomorpha</taxon>
        <taxon>Strongyloidea</taxon>
        <taxon>Trichostrongylidae</taxon>
        <taxon>Haemonchus</taxon>
    </lineage>
</organism>
<feature type="transmembrane region" description="Helical" evidence="8">
    <location>
        <begin position="300"/>
        <end position="322"/>
    </location>
</feature>
<keyword evidence="5 8" id="KW-1133">Transmembrane helix</keyword>
<keyword evidence="6 8" id="KW-0472">Membrane</keyword>
<accession>A0A7I4YSX6</accession>
<dbReference type="InterPro" id="IPR000731">
    <property type="entry name" value="SSD"/>
</dbReference>
<dbReference type="GO" id="GO:0006897">
    <property type="term" value="P:endocytosis"/>
    <property type="evidence" value="ECO:0007669"/>
    <property type="project" value="TreeGrafter"/>
</dbReference>
<feature type="transmembrane region" description="Helical" evidence="8">
    <location>
        <begin position="474"/>
        <end position="495"/>
    </location>
</feature>
<keyword evidence="7" id="KW-0325">Glycoprotein</keyword>
<feature type="transmembrane region" description="Helical" evidence="8">
    <location>
        <begin position="328"/>
        <end position="349"/>
    </location>
</feature>
<dbReference type="AlphaFoldDB" id="A0A7I4YSX6"/>